<feature type="transmembrane region" description="Helical" evidence="4">
    <location>
        <begin position="145"/>
        <end position="171"/>
    </location>
</feature>
<evidence type="ECO:0000313" key="5">
    <source>
        <dbReference type="EMBL" id="OXC75358.1"/>
    </source>
</evidence>
<gene>
    <name evidence="5" type="ORF">BSU04_27280</name>
</gene>
<feature type="transmembrane region" description="Helical" evidence="4">
    <location>
        <begin position="354"/>
        <end position="377"/>
    </location>
</feature>
<feature type="transmembrane region" description="Helical" evidence="4">
    <location>
        <begin position="89"/>
        <end position="107"/>
    </location>
</feature>
<proteinExistence type="predicted"/>
<keyword evidence="2 4" id="KW-1133">Transmembrane helix</keyword>
<organism evidence="5 6">
    <name type="scientific">Caballeronia sordidicola</name>
    <name type="common">Burkholderia sordidicola</name>
    <dbReference type="NCBI Taxonomy" id="196367"/>
    <lineage>
        <taxon>Bacteria</taxon>
        <taxon>Pseudomonadati</taxon>
        <taxon>Pseudomonadota</taxon>
        <taxon>Betaproteobacteria</taxon>
        <taxon>Burkholderiales</taxon>
        <taxon>Burkholderiaceae</taxon>
        <taxon>Caballeronia</taxon>
    </lineage>
</organism>
<evidence type="ECO:0000256" key="3">
    <source>
        <dbReference type="ARBA" id="ARBA00023136"/>
    </source>
</evidence>
<evidence type="ECO:0000256" key="2">
    <source>
        <dbReference type="ARBA" id="ARBA00022989"/>
    </source>
</evidence>
<dbReference type="Proteomes" id="UP000214720">
    <property type="component" value="Unassembled WGS sequence"/>
</dbReference>
<dbReference type="AlphaFoldDB" id="A0A226WXM9"/>
<dbReference type="PANTHER" id="PTHR11360:SF308">
    <property type="entry name" value="BLL3089 PROTEIN"/>
    <property type="match status" value="1"/>
</dbReference>
<evidence type="ECO:0000256" key="4">
    <source>
        <dbReference type="SAM" id="Phobius"/>
    </source>
</evidence>
<feature type="transmembrane region" description="Helical" evidence="4">
    <location>
        <begin position="232"/>
        <end position="250"/>
    </location>
</feature>
<feature type="transmembrane region" description="Helical" evidence="4">
    <location>
        <begin position="383"/>
        <end position="404"/>
    </location>
</feature>
<dbReference type="Gene3D" id="1.20.1250.20">
    <property type="entry name" value="MFS general substrate transporter like domains"/>
    <property type="match status" value="2"/>
</dbReference>
<feature type="transmembrane region" description="Helical" evidence="4">
    <location>
        <begin position="322"/>
        <end position="342"/>
    </location>
</feature>
<reference evidence="6" key="1">
    <citation type="submission" date="2017-01" db="EMBL/GenBank/DDBJ databases">
        <title>Genome Analysis of Deinococcus marmoris KOPRI26562.</title>
        <authorList>
            <person name="Kim J.H."/>
            <person name="Oh H.-M."/>
        </authorList>
    </citation>
    <scope>NUCLEOTIDE SEQUENCE [LARGE SCALE GENOMIC DNA]</scope>
    <source>
        <strain evidence="6">PAMC 26633</strain>
    </source>
</reference>
<feature type="transmembrane region" description="Helical" evidence="4">
    <location>
        <begin position="296"/>
        <end position="316"/>
    </location>
</feature>
<accession>A0A226WXM9</accession>
<keyword evidence="3 4" id="KW-0472">Membrane</keyword>
<evidence type="ECO:0000313" key="6">
    <source>
        <dbReference type="Proteomes" id="UP000214720"/>
    </source>
</evidence>
<dbReference type="GO" id="GO:0022857">
    <property type="term" value="F:transmembrane transporter activity"/>
    <property type="evidence" value="ECO:0007669"/>
    <property type="project" value="InterPro"/>
</dbReference>
<protein>
    <submittedName>
        <fullName evidence="5">Major facilitator superfamily MFS_1</fullName>
    </submittedName>
</protein>
<dbReference type="Pfam" id="PF07690">
    <property type="entry name" value="MFS_1"/>
    <property type="match status" value="1"/>
</dbReference>
<keyword evidence="1 4" id="KW-0812">Transmembrane</keyword>
<evidence type="ECO:0000256" key="1">
    <source>
        <dbReference type="ARBA" id="ARBA00022692"/>
    </source>
</evidence>
<dbReference type="SUPFAM" id="SSF103473">
    <property type="entry name" value="MFS general substrate transporter"/>
    <property type="match status" value="1"/>
</dbReference>
<dbReference type="EMBL" id="MTHB01000182">
    <property type="protein sequence ID" value="OXC75358.1"/>
    <property type="molecule type" value="Genomic_DNA"/>
</dbReference>
<feature type="transmembrane region" description="Helical" evidence="4">
    <location>
        <begin position="177"/>
        <end position="197"/>
    </location>
</feature>
<dbReference type="InterPro" id="IPR050327">
    <property type="entry name" value="Proton-linked_MCT"/>
</dbReference>
<dbReference type="InterPro" id="IPR011701">
    <property type="entry name" value="MFS"/>
</dbReference>
<dbReference type="PANTHER" id="PTHR11360">
    <property type="entry name" value="MONOCARBOXYLATE TRANSPORTER"/>
    <property type="match status" value="1"/>
</dbReference>
<comment type="caution">
    <text evidence="5">The sequence shown here is derived from an EMBL/GenBank/DDBJ whole genome shotgun (WGS) entry which is preliminary data.</text>
</comment>
<name>A0A226WXM9_CABSO</name>
<feature type="transmembrane region" description="Helical" evidence="4">
    <location>
        <begin position="270"/>
        <end position="289"/>
    </location>
</feature>
<sequence>MTYVRGTSDEQAGRIQTWMGATRRVHRRPRRWRDRAWILQPRFVRERSSAKCRSEQDPVRRRLYGVHVRSGIGSAGVGTLSRFGAARTAASSALALATCFVAMAEFTSSPVTYVLLVGLVGFFGGGTSGLTFTRIVSGWFDRGRGFALGLTQVGLGFCGAVLPPLIAGIIGRHGWQAGYLALAAIAAIGVPVALFGLSEDRAVTNQTQVRPTETEARVLSEEFAAVQRGSTFWLMFIAFALSTLFVSGSAQHMAPMLRELGATSGAAAKFMSLIGIGTICVRLIAGWLSDYVHAPWLMAFSCFIGMCGVLALKFGGIAYAPVYAFAIGWAFGGEIDLVAYMCTRYFGLRMFARAYAWQYGMLCIAAGLGPLGTGWLADKFGSYQPGLLISSVLAAGAALTFVLMPRYEGLREDASQDGPQNFSLKNSD</sequence>
<dbReference type="InterPro" id="IPR036259">
    <property type="entry name" value="MFS_trans_sf"/>
</dbReference>
<feature type="transmembrane region" description="Helical" evidence="4">
    <location>
        <begin position="113"/>
        <end position="133"/>
    </location>
</feature>